<dbReference type="GO" id="GO:0019441">
    <property type="term" value="P:L-tryptophan catabolic process to kynurenine"/>
    <property type="evidence" value="ECO:0007669"/>
    <property type="project" value="TreeGrafter"/>
</dbReference>
<keyword evidence="3" id="KW-0663">Pyridoxal phosphate</keyword>
<dbReference type="PANTHER" id="PTHR14084">
    <property type="entry name" value="KYNURENINASE"/>
    <property type="match status" value="1"/>
</dbReference>
<dbReference type="NCBIfam" id="TIGR01814">
    <property type="entry name" value="kynureninase"/>
    <property type="match status" value="1"/>
</dbReference>
<dbReference type="EC" id="3.7.1.3" evidence="4"/>
<evidence type="ECO:0000256" key="2">
    <source>
        <dbReference type="ARBA" id="ARBA00022801"/>
    </source>
</evidence>
<dbReference type="GO" id="GO:0009435">
    <property type="term" value="P:NAD+ biosynthetic process"/>
    <property type="evidence" value="ECO:0007669"/>
    <property type="project" value="InterPro"/>
</dbReference>
<evidence type="ECO:0000313" key="4">
    <source>
        <dbReference type="EMBL" id="MPM38387.1"/>
    </source>
</evidence>
<dbReference type="Gene3D" id="3.90.1150.10">
    <property type="entry name" value="Aspartate Aminotransferase, domain 1"/>
    <property type="match status" value="1"/>
</dbReference>
<protein>
    <submittedName>
        <fullName evidence="4">Kynureninase</fullName>
        <ecNumber evidence="4">3.7.1.3</ecNumber>
    </submittedName>
</protein>
<dbReference type="EMBL" id="VSSQ01008268">
    <property type="protein sequence ID" value="MPM38387.1"/>
    <property type="molecule type" value="Genomic_DNA"/>
</dbReference>
<dbReference type="InterPro" id="IPR015424">
    <property type="entry name" value="PyrdxlP-dep_Trfase"/>
</dbReference>
<dbReference type="Pfam" id="PF22580">
    <property type="entry name" value="KYNU_C"/>
    <property type="match status" value="1"/>
</dbReference>
<dbReference type="AlphaFoldDB" id="A0A644ZCH8"/>
<evidence type="ECO:0000256" key="3">
    <source>
        <dbReference type="ARBA" id="ARBA00022898"/>
    </source>
</evidence>
<dbReference type="GO" id="GO:0030170">
    <property type="term" value="F:pyridoxal phosphate binding"/>
    <property type="evidence" value="ECO:0007669"/>
    <property type="project" value="InterPro"/>
</dbReference>
<dbReference type="SUPFAM" id="SSF53383">
    <property type="entry name" value="PLP-dependent transferases"/>
    <property type="match status" value="1"/>
</dbReference>
<evidence type="ECO:0000256" key="1">
    <source>
        <dbReference type="ARBA" id="ARBA00022642"/>
    </source>
</evidence>
<organism evidence="4">
    <name type="scientific">bioreactor metagenome</name>
    <dbReference type="NCBI Taxonomy" id="1076179"/>
    <lineage>
        <taxon>unclassified sequences</taxon>
        <taxon>metagenomes</taxon>
        <taxon>ecological metagenomes</taxon>
    </lineage>
</organism>
<dbReference type="InterPro" id="IPR015422">
    <property type="entry name" value="PyrdxlP-dep_Trfase_small"/>
</dbReference>
<sequence>MTSGPLTLADCRAMDARDPLAALRDQFALPEGVIYLDGNSLGAMPKASLARAQGVIAEEWGTGLIRSWNTAGWFDLPRRLGDQLARLIGGKDGEVVVTDTTSINLFKVLAAALRAQKSKAPSRRVIVSERSNFPTDLYITQGLADMLRALGDANYELRLIDRPQDLAAALTPDVAVLLLTHVNYQTGYMYDMAAVTSQAQMAGAVTIWDLCHSAGAVPVDLHGANADYAVGCTYKYLNGGPGSPAFLWVHPRHQDHFWQPLSGWWGHARPFVMEPQYDPHAGVKRFLCGTQPITSLAMVECGLDTFAQTDMLQLRAKSLQLTTLFMDLVAQECGAYPLTLITPTDPAHRGSQVSYEHPQGFAVVQALIERGVIPDYREPRIMRFGFTPLYTTFEDVWNAVAALKDILQTESWNQPRFQQRGAVT</sequence>
<dbReference type="GO" id="GO:0043420">
    <property type="term" value="P:anthranilate metabolic process"/>
    <property type="evidence" value="ECO:0007669"/>
    <property type="project" value="TreeGrafter"/>
</dbReference>
<reference evidence="4" key="1">
    <citation type="submission" date="2019-08" db="EMBL/GenBank/DDBJ databases">
        <authorList>
            <person name="Kucharzyk K."/>
            <person name="Murdoch R.W."/>
            <person name="Higgins S."/>
            <person name="Loffler F."/>
        </authorList>
    </citation>
    <scope>NUCLEOTIDE SEQUENCE</scope>
</reference>
<accession>A0A644ZCH8</accession>
<dbReference type="InterPro" id="IPR010111">
    <property type="entry name" value="Kynureninase"/>
</dbReference>
<dbReference type="InterPro" id="IPR015421">
    <property type="entry name" value="PyrdxlP-dep_Trfase_major"/>
</dbReference>
<name>A0A644ZCH8_9ZZZZ</name>
<dbReference type="FunFam" id="3.40.640.10:FF:000107">
    <property type="entry name" value="Kynureninase"/>
    <property type="match status" value="1"/>
</dbReference>
<dbReference type="Gene3D" id="3.40.640.10">
    <property type="entry name" value="Type I PLP-dependent aspartate aminotransferase-like (Major domain)"/>
    <property type="match status" value="1"/>
</dbReference>
<proteinExistence type="inferred from homology"/>
<dbReference type="PIRSF" id="PIRSF038800">
    <property type="entry name" value="KYNU"/>
    <property type="match status" value="1"/>
</dbReference>
<gene>
    <name evidence="4" type="primary">kynU_4</name>
    <name evidence="4" type="ORF">SDC9_85016</name>
</gene>
<dbReference type="GO" id="GO:0005737">
    <property type="term" value="C:cytoplasm"/>
    <property type="evidence" value="ECO:0007669"/>
    <property type="project" value="InterPro"/>
</dbReference>
<dbReference type="GO" id="GO:0030429">
    <property type="term" value="F:kynureninase activity"/>
    <property type="evidence" value="ECO:0007669"/>
    <property type="project" value="UniProtKB-EC"/>
</dbReference>
<keyword evidence="1" id="KW-0662">Pyridine nucleotide biosynthesis</keyword>
<dbReference type="HAMAP" id="MF_01970">
    <property type="entry name" value="Kynureninase"/>
    <property type="match status" value="1"/>
</dbReference>
<keyword evidence="2 4" id="KW-0378">Hydrolase</keyword>
<comment type="caution">
    <text evidence="4">The sequence shown here is derived from an EMBL/GenBank/DDBJ whole genome shotgun (WGS) entry which is preliminary data.</text>
</comment>
<dbReference type="PANTHER" id="PTHR14084:SF0">
    <property type="entry name" value="KYNURENINASE"/>
    <property type="match status" value="1"/>
</dbReference>